<dbReference type="InterPro" id="IPR055632">
    <property type="entry name" value="DUF7208"/>
</dbReference>
<gene>
    <name evidence="1" type="ORF">PS1_0124</name>
</gene>
<organism evidence="1 2">
    <name type="scientific">Aeromonas phage PS1</name>
    <dbReference type="NCBI Taxonomy" id="2591406"/>
    <lineage>
        <taxon>Viruses</taxon>
        <taxon>Duplodnaviria</taxon>
        <taxon>Heunggongvirae</taxon>
        <taxon>Uroviricota</taxon>
        <taxon>Caudoviricetes</taxon>
        <taxon>Chimalliviridae</taxon>
        <taxon>Ferozepurvirus</taxon>
        <taxon>Ferozepurvirus PS1</taxon>
    </lineage>
</organism>
<keyword evidence="2" id="KW-1185">Reference proteome</keyword>
<accession>A0A514TV56</accession>
<dbReference type="EMBL" id="MN032614">
    <property type="protein sequence ID" value="QDJ96883.1"/>
    <property type="molecule type" value="Genomic_DNA"/>
</dbReference>
<dbReference type="Pfam" id="PF23838">
    <property type="entry name" value="DUF7208"/>
    <property type="match status" value="1"/>
</dbReference>
<sequence>MVDVIDNGRTKSKLPSQLISPTGFGTVVSAAVNCKQPFNIPANTTLNEKYDVLAVESVGMKHGKDFSLGYYGIGIGGSRSVGADTNGLEGRKVYQHKATDQAAFYPIPFLIRTIDNDIDPAIRENYRMRVVRKIGEITYVMYYLKKIGFQLFDPSVKIGTRDETTGNETEYPYEYKKEDLSPTPYELLTTDSIPLSNTYANGTGKLDLSLNSSDLNEIRNVCTILFNDVTKAAINEMYLVHGIETTFDGQIGSGGTVNYKELLSAVTSFTITEAWARDANANSTMPWYFHIGNSLPMLVAQDALV</sequence>
<reference evidence="1" key="1">
    <citation type="submission" date="2019-06" db="EMBL/GenBank/DDBJ databases">
        <title>Complete genome sequence of Aeromonas hydrophila bacteriophage PS1.</title>
        <authorList>
            <person name="Rai S."/>
            <person name="Tyagi A."/>
            <person name="Kumar N."/>
            <person name="Singh N."/>
        </authorList>
    </citation>
    <scope>NUCLEOTIDE SEQUENCE [LARGE SCALE GENOMIC DNA]</scope>
</reference>
<evidence type="ECO:0000313" key="2">
    <source>
        <dbReference type="Proteomes" id="UP000317703"/>
    </source>
</evidence>
<dbReference type="Proteomes" id="UP000317703">
    <property type="component" value="Segment"/>
</dbReference>
<evidence type="ECO:0008006" key="3">
    <source>
        <dbReference type="Google" id="ProtNLM"/>
    </source>
</evidence>
<protein>
    <recommendedName>
        <fullName evidence="3">Virion structural protein</fullName>
    </recommendedName>
</protein>
<evidence type="ECO:0000313" key="1">
    <source>
        <dbReference type="EMBL" id="QDJ96883.1"/>
    </source>
</evidence>
<proteinExistence type="predicted"/>
<name>A0A514TV56_9CAUD</name>